<evidence type="ECO:0000313" key="13">
    <source>
        <dbReference type="Proteomes" id="UP001597511"/>
    </source>
</evidence>
<dbReference type="HAMAP" id="MF_01808">
    <property type="entry name" value="Recomb_XerC_XerD"/>
    <property type="match status" value="1"/>
</dbReference>
<name>A0ABW6A721_9BACT</name>
<dbReference type="InterPro" id="IPR011010">
    <property type="entry name" value="DNA_brk_join_enz"/>
</dbReference>
<dbReference type="Gene3D" id="1.10.150.130">
    <property type="match status" value="1"/>
</dbReference>
<keyword evidence="3 9" id="KW-0132">Cell division</keyword>
<evidence type="ECO:0000256" key="3">
    <source>
        <dbReference type="ARBA" id="ARBA00022618"/>
    </source>
</evidence>
<dbReference type="PANTHER" id="PTHR30349:SF77">
    <property type="entry name" value="TYROSINE RECOMBINASE XERC"/>
    <property type="match status" value="1"/>
</dbReference>
<dbReference type="SUPFAM" id="SSF56349">
    <property type="entry name" value="DNA breaking-rejoining enzymes"/>
    <property type="match status" value="1"/>
</dbReference>
<dbReference type="EMBL" id="JBHUOZ010000003">
    <property type="protein sequence ID" value="MFD2921149.1"/>
    <property type="molecule type" value="Genomic_DNA"/>
</dbReference>
<evidence type="ECO:0000259" key="11">
    <source>
        <dbReference type="PROSITE" id="PS51900"/>
    </source>
</evidence>
<comment type="similarity">
    <text evidence="9">Belongs to the 'phage' integrase family. XerC subfamily.</text>
</comment>
<feature type="active site" evidence="9">
    <location>
        <position position="275"/>
    </location>
</feature>
<reference evidence="13" key="1">
    <citation type="journal article" date="2019" name="Int. J. Syst. Evol. Microbiol.">
        <title>The Global Catalogue of Microorganisms (GCM) 10K type strain sequencing project: providing services to taxonomists for standard genome sequencing and annotation.</title>
        <authorList>
            <consortium name="The Broad Institute Genomics Platform"/>
            <consortium name="The Broad Institute Genome Sequencing Center for Infectious Disease"/>
            <person name="Wu L."/>
            <person name="Ma J."/>
        </authorList>
    </citation>
    <scope>NUCLEOTIDE SEQUENCE [LARGE SCALE GENOMIC DNA]</scope>
    <source>
        <strain evidence="13">KCTC 23299</strain>
    </source>
</reference>
<keyword evidence="13" id="KW-1185">Reference proteome</keyword>
<evidence type="ECO:0000256" key="8">
    <source>
        <dbReference type="ARBA" id="ARBA00023306"/>
    </source>
</evidence>
<evidence type="ECO:0000256" key="4">
    <source>
        <dbReference type="ARBA" id="ARBA00022829"/>
    </source>
</evidence>
<dbReference type="Pfam" id="PF00589">
    <property type="entry name" value="Phage_integrase"/>
    <property type="match status" value="1"/>
</dbReference>
<feature type="active site" evidence="9">
    <location>
        <position position="249"/>
    </location>
</feature>
<dbReference type="Gene3D" id="1.10.443.10">
    <property type="entry name" value="Intergrase catalytic core"/>
    <property type="match status" value="1"/>
</dbReference>
<keyword evidence="2 9" id="KW-0963">Cytoplasm</keyword>
<sequence length="303" mass="34701">MQVNTDPDTQVQAFINFLQFEKRYSAHTILAYSKDLETFFAYLDKTYGPIKPAGITHSFIRSWLAEGKQSLNWDSRTINRKISTLKSYFKYLLMQGHIQQSPMAKVIAPKTAKKLPSFLKETEAAQLLQHVDTATESWKTLNAKLLVTLFYATGMRLSELINLQESQVDNSRSQLKVLGKGNKERIIPVTKEIITMLDEYYRLKRKEFTRYDATVLVTEKGKKLYPKYAYLIVTHYIGQASTLDKKSPHVLRHTFATHLLNNGAELNAVKELLGHSSLAATQVYTHNTIDKLKDVYKKAHPKA</sequence>
<comment type="function">
    <text evidence="9">Site-specific tyrosine recombinase, which acts by catalyzing the cutting and rejoining of the recombining DNA molecules. The XerC-XerD complex is essential to convert dimers of the bacterial chromosome into monomers to permit their segregation at cell division. It also contributes to the segregational stability of plasmids.</text>
</comment>
<feature type="active site" evidence="9">
    <location>
        <position position="180"/>
    </location>
</feature>
<evidence type="ECO:0000256" key="1">
    <source>
        <dbReference type="ARBA" id="ARBA00004496"/>
    </source>
</evidence>
<evidence type="ECO:0000259" key="10">
    <source>
        <dbReference type="PROSITE" id="PS51898"/>
    </source>
</evidence>
<feature type="active site" description="O-(3'-phospho-DNA)-tyrosine intermediate" evidence="9">
    <location>
        <position position="284"/>
    </location>
</feature>
<keyword evidence="5 9" id="KW-0229">DNA integration</keyword>
<proteinExistence type="inferred from homology"/>
<feature type="active site" evidence="9">
    <location>
        <position position="252"/>
    </location>
</feature>
<dbReference type="PROSITE" id="PS51898">
    <property type="entry name" value="TYR_RECOMBINASE"/>
    <property type="match status" value="1"/>
</dbReference>
<accession>A0ABW6A721</accession>
<dbReference type="InterPro" id="IPR002104">
    <property type="entry name" value="Integrase_catalytic"/>
</dbReference>
<gene>
    <name evidence="9" type="primary">xerC</name>
    <name evidence="12" type="ORF">ACFS6H_15595</name>
</gene>
<evidence type="ECO:0000256" key="2">
    <source>
        <dbReference type="ARBA" id="ARBA00022490"/>
    </source>
</evidence>
<feature type="domain" description="Core-binding (CB)" evidence="11">
    <location>
        <begin position="5"/>
        <end position="93"/>
    </location>
</feature>
<dbReference type="Pfam" id="PF02899">
    <property type="entry name" value="Phage_int_SAM_1"/>
    <property type="match status" value="1"/>
</dbReference>
<evidence type="ECO:0000256" key="9">
    <source>
        <dbReference type="HAMAP-Rule" id="MF_01808"/>
    </source>
</evidence>
<dbReference type="InterPro" id="IPR004107">
    <property type="entry name" value="Integrase_SAM-like_N"/>
</dbReference>
<evidence type="ECO:0000256" key="6">
    <source>
        <dbReference type="ARBA" id="ARBA00023125"/>
    </source>
</evidence>
<dbReference type="Proteomes" id="UP001597511">
    <property type="component" value="Unassembled WGS sequence"/>
</dbReference>
<evidence type="ECO:0000313" key="12">
    <source>
        <dbReference type="EMBL" id="MFD2921149.1"/>
    </source>
</evidence>
<keyword evidence="4 9" id="KW-0159">Chromosome partition</keyword>
<dbReference type="InterPro" id="IPR050090">
    <property type="entry name" value="Tyrosine_recombinase_XerCD"/>
</dbReference>
<protein>
    <recommendedName>
        <fullName evidence="9">Tyrosine recombinase XerC</fullName>
    </recommendedName>
</protein>
<dbReference type="PROSITE" id="PS51900">
    <property type="entry name" value="CB"/>
    <property type="match status" value="1"/>
</dbReference>
<evidence type="ECO:0000256" key="7">
    <source>
        <dbReference type="ARBA" id="ARBA00023172"/>
    </source>
</evidence>
<feature type="domain" description="Tyr recombinase" evidence="10">
    <location>
        <begin position="114"/>
        <end position="297"/>
    </location>
</feature>
<dbReference type="PANTHER" id="PTHR30349">
    <property type="entry name" value="PHAGE INTEGRASE-RELATED"/>
    <property type="match status" value="1"/>
</dbReference>
<dbReference type="InterPro" id="IPR013762">
    <property type="entry name" value="Integrase-like_cat_sf"/>
</dbReference>
<comment type="subunit">
    <text evidence="9">Forms a cyclic heterotetrameric complex composed of two molecules of XerC and two molecules of XerD.</text>
</comment>
<dbReference type="RefSeq" id="WP_386100892.1">
    <property type="nucleotide sequence ID" value="NZ_JBHUOZ010000003.1"/>
</dbReference>
<feature type="active site" evidence="9">
    <location>
        <position position="156"/>
    </location>
</feature>
<organism evidence="12 13">
    <name type="scientific">Terrimonas rubra</name>
    <dbReference type="NCBI Taxonomy" id="1035890"/>
    <lineage>
        <taxon>Bacteria</taxon>
        <taxon>Pseudomonadati</taxon>
        <taxon>Bacteroidota</taxon>
        <taxon>Chitinophagia</taxon>
        <taxon>Chitinophagales</taxon>
        <taxon>Chitinophagaceae</taxon>
        <taxon>Terrimonas</taxon>
    </lineage>
</organism>
<keyword evidence="7 9" id="KW-0233">DNA recombination</keyword>
<dbReference type="InterPro" id="IPR010998">
    <property type="entry name" value="Integrase_recombinase_N"/>
</dbReference>
<comment type="caution">
    <text evidence="12">The sequence shown here is derived from an EMBL/GenBank/DDBJ whole genome shotgun (WGS) entry which is preliminary data.</text>
</comment>
<comment type="subcellular location">
    <subcellularLocation>
        <location evidence="1 9">Cytoplasm</location>
    </subcellularLocation>
</comment>
<dbReference type="InterPro" id="IPR023009">
    <property type="entry name" value="Tyrosine_recombinase_XerC/XerD"/>
</dbReference>
<evidence type="ECO:0000256" key="5">
    <source>
        <dbReference type="ARBA" id="ARBA00022908"/>
    </source>
</evidence>
<keyword evidence="8 9" id="KW-0131">Cell cycle</keyword>
<keyword evidence="6 9" id="KW-0238">DNA-binding</keyword>
<dbReference type="InterPro" id="IPR044068">
    <property type="entry name" value="CB"/>
</dbReference>